<dbReference type="InterPro" id="IPR017972">
    <property type="entry name" value="Cyt_P450_CS"/>
</dbReference>
<dbReference type="Pfam" id="PF00067">
    <property type="entry name" value="p450"/>
    <property type="match status" value="1"/>
</dbReference>
<keyword evidence="7 8" id="KW-0349">Heme</keyword>
<keyword evidence="10" id="KW-1185">Reference proteome</keyword>
<keyword evidence="3 7" id="KW-0479">Metal-binding</keyword>
<evidence type="ECO:0000256" key="4">
    <source>
        <dbReference type="ARBA" id="ARBA00023002"/>
    </source>
</evidence>
<evidence type="ECO:0000256" key="8">
    <source>
        <dbReference type="RuleBase" id="RU000461"/>
    </source>
</evidence>
<dbReference type="GO" id="GO:0005506">
    <property type="term" value="F:iron ion binding"/>
    <property type="evidence" value="ECO:0007669"/>
    <property type="project" value="InterPro"/>
</dbReference>
<evidence type="ECO:0000256" key="1">
    <source>
        <dbReference type="ARBA" id="ARBA00004370"/>
    </source>
</evidence>
<protein>
    <recommendedName>
        <fullName evidence="11">Cytochrome P450</fullName>
    </recommendedName>
</protein>
<dbReference type="PRINTS" id="PR00463">
    <property type="entry name" value="EP450I"/>
</dbReference>
<comment type="subcellular location">
    <subcellularLocation>
        <location evidence="1">Membrane</location>
    </subcellularLocation>
</comment>
<feature type="binding site" description="axial binding residue" evidence="7">
    <location>
        <position position="444"/>
    </location>
    <ligand>
        <name>heme</name>
        <dbReference type="ChEBI" id="CHEBI:30413"/>
    </ligand>
    <ligandPart>
        <name>Fe</name>
        <dbReference type="ChEBI" id="CHEBI:18248"/>
    </ligandPart>
</feature>
<dbReference type="PANTHER" id="PTHR24300">
    <property type="entry name" value="CYTOCHROME P450 508A4-RELATED"/>
    <property type="match status" value="1"/>
</dbReference>
<name>A0AAN9BD90_9CAEN</name>
<comment type="caution">
    <text evidence="9">The sequence shown here is derived from an EMBL/GenBank/DDBJ whole genome shotgun (WGS) entry which is preliminary data.</text>
</comment>
<evidence type="ECO:0000313" key="10">
    <source>
        <dbReference type="Proteomes" id="UP001374579"/>
    </source>
</evidence>
<keyword evidence="6" id="KW-0472">Membrane</keyword>
<dbReference type="Proteomes" id="UP001374579">
    <property type="component" value="Unassembled WGS sequence"/>
</dbReference>
<evidence type="ECO:0000256" key="2">
    <source>
        <dbReference type="ARBA" id="ARBA00010617"/>
    </source>
</evidence>
<dbReference type="FunFam" id="1.10.630.10:FF:000004">
    <property type="entry name" value="cytochrome P450 2D15 isoform X1"/>
    <property type="match status" value="1"/>
</dbReference>
<keyword evidence="8" id="KW-0503">Monooxygenase</keyword>
<sequence length="499" mass="56377">MVTLDCSLLDPTTWLVGGVLSLSALWWLSTRRPSGLPPGPGLALPVIGHLHLLSSDLRAAFRTWRRQYGDVFSLYMGGRLVVVLNGLPVIKEALVKMADVFSNRPHMFIMVRITNLKGLVSSSGALWKEQRKTALEILRDFGMGKNVLAEKIQEEVTHYIRAVEDHHGAPVDLSTLTQISVSNNICSIIFGKRFDYDDPTFIGYMRMLEENMKAIGASAIINYMPILEHLPGDLFKVKLVVSRAMKFYDFVRQQISEHRKDRSQHTEKTDFIHAYLTQGEQLAQSNVENTLDNENLQNSISDLFVAGTETTSTAIRWTLLFFLHYPKVQDKCFQEISDVIGSGRAPSMQDRPKLQYLEATIMEVLRRADIVPTAVPHGLAHDVMFRGYVIPKDAIVLPYLDSVLNDPEVWGDPDNFRPERFMGPDGKVTKPEEFIPFGIGRRVCLGESLARMELFLYLATLIQRFRFLPPGQEPLPSLEGIMGFTISPAPFKVRAIPRY</sequence>
<dbReference type="GO" id="GO:0020037">
    <property type="term" value="F:heme binding"/>
    <property type="evidence" value="ECO:0007669"/>
    <property type="project" value="InterPro"/>
</dbReference>
<evidence type="ECO:0000256" key="7">
    <source>
        <dbReference type="PIRSR" id="PIRSR602401-1"/>
    </source>
</evidence>
<dbReference type="InterPro" id="IPR036396">
    <property type="entry name" value="Cyt_P450_sf"/>
</dbReference>
<dbReference type="GO" id="GO:0016712">
    <property type="term" value="F:oxidoreductase activity, acting on paired donors, with incorporation or reduction of molecular oxygen, reduced flavin or flavoprotein as one donor, and incorporation of one atom of oxygen"/>
    <property type="evidence" value="ECO:0007669"/>
    <property type="project" value="TreeGrafter"/>
</dbReference>
<gene>
    <name evidence="9" type="ORF">V1264_024100</name>
</gene>
<dbReference type="GO" id="GO:0005737">
    <property type="term" value="C:cytoplasm"/>
    <property type="evidence" value="ECO:0007669"/>
    <property type="project" value="TreeGrafter"/>
</dbReference>
<dbReference type="PANTHER" id="PTHR24300:SF403">
    <property type="entry name" value="CYTOCHROME P450 306A1"/>
    <property type="match status" value="1"/>
</dbReference>
<accession>A0AAN9BD90</accession>
<dbReference type="InterPro" id="IPR001128">
    <property type="entry name" value="Cyt_P450"/>
</dbReference>
<reference evidence="9 10" key="1">
    <citation type="submission" date="2024-02" db="EMBL/GenBank/DDBJ databases">
        <title>Chromosome-scale genome assembly of the rough periwinkle Littorina saxatilis.</title>
        <authorList>
            <person name="De Jode A."/>
            <person name="Faria R."/>
            <person name="Formenti G."/>
            <person name="Sims Y."/>
            <person name="Smith T.P."/>
            <person name="Tracey A."/>
            <person name="Wood J.M.D."/>
            <person name="Zagrodzka Z.B."/>
            <person name="Johannesson K."/>
            <person name="Butlin R.K."/>
            <person name="Leder E.H."/>
        </authorList>
    </citation>
    <scope>NUCLEOTIDE SEQUENCE [LARGE SCALE GENOMIC DNA]</scope>
    <source>
        <strain evidence="9">Snail1</strain>
        <tissue evidence="9">Muscle</tissue>
    </source>
</reference>
<dbReference type="GO" id="GO:0008395">
    <property type="term" value="F:steroid hydroxylase activity"/>
    <property type="evidence" value="ECO:0007669"/>
    <property type="project" value="TreeGrafter"/>
</dbReference>
<dbReference type="InterPro" id="IPR002401">
    <property type="entry name" value="Cyt_P450_E_grp-I"/>
</dbReference>
<evidence type="ECO:0000313" key="9">
    <source>
        <dbReference type="EMBL" id="KAK7101305.1"/>
    </source>
</evidence>
<evidence type="ECO:0000256" key="6">
    <source>
        <dbReference type="ARBA" id="ARBA00023136"/>
    </source>
</evidence>
<evidence type="ECO:0008006" key="11">
    <source>
        <dbReference type="Google" id="ProtNLM"/>
    </source>
</evidence>
<keyword evidence="4 8" id="KW-0560">Oxidoreductase</keyword>
<dbReference type="SUPFAM" id="SSF48264">
    <property type="entry name" value="Cytochrome P450"/>
    <property type="match status" value="1"/>
</dbReference>
<dbReference type="PROSITE" id="PS00086">
    <property type="entry name" value="CYTOCHROME_P450"/>
    <property type="match status" value="1"/>
</dbReference>
<dbReference type="InterPro" id="IPR050182">
    <property type="entry name" value="Cytochrome_P450_fam2"/>
</dbReference>
<dbReference type="GO" id="GO:0006082">
    <property type="term" value="P:organic acid metabolic process"/>
    <property type="evidence" value="ECO:0007669"/>
    <property type="project" value="TreeGrafter"/>
</dbReference>
<dbReference type="GO" id="GO:0006805">
    <property type="term" value="P:xenobiotic metabolic process"/>
    <property type="evidence" value="ECO:0007669"/>
    <property type="project" value="TreeGrafter"/>
</dbReference>
<dbReference type="EMBL" id="JBAMIC010000011">
    <property type="protein sequence ID" value="KAK7101305.1"/>
    <property type="molecule type" value="Genomic_DNA"/>
</dbReference>
<evidence type="ECO:0000256" key="3">
    <source>
        <dbReference type="ARBA" id="ARBA00022723"/>
    </source>
</evidence>
<dbReference type="Gene3D" id="1.10.630.10">
    <property type="entry name" value="Cytochrome P450"/>
    <property type="match status" value="1"/>
</dbReference>
<evidence type="ECO:0000256" key="5">
    <source>
        <dbReference type="ARBA" id="ARBA00023004"/>
    </source>
</evidence>
<dbReference type="GO" id="GO:0016020">
    <property type="term" value="C:membrane"/>
    <property type="evidence" value="ECO:0007669"/>
    <property type="project" value="UniProtKB-SubCell"/>
</dbReference>
<organism evidence="9 10">
    <name type="scientific">Littorina saxatilis</name>
    <dbReference type="NCBI Taxonomy" id="31220"/>
    <lineage>
        <taxon>Eukaryota</taxon>
        <taxon>Metazoa</taxon>
        <taxon>Spiralia</taxon>
        <taxon>Lophotrochozoa</taxon>
        <taxon>Mollusca</taxon>
        <taxon>Gastropoda</taxon>
        <taxon>Caenogastropoda</taxon>
        <taxon>Littorinimorpha</taxon>
        <taxon>Littorinoidea</taxon>
        <taxon>Littorinidae</taxon>
        <taxon>Littorina</taxon>
    </lineage>
</organism>
<comment type="cofactor">
    <cofactor evidence="7">
        <name>heme</name>
        <dbReference type="ChEBI" id="CHEBI:30413"/>
    </cofactor>
</comment>
<dbReference type="AlphaFoldDB" id="A0AAN9BD90"/>
<comment type="similarity">
    <text evidence="2 8">Belongs to the cytochrome P450 family.</text>
</comment>
<proteinExistence type="inferred from homology"/>
<dbReference type="PRINTS" id="PR00385">
    <property type="entry name" value="P450"/>
</dbReference>
<keyword evidence="5 7" id="KW-0408">Iron</keyword>